<dbReference type="AlphaFoldDB" id="A0A2V4DRB2"/>
<sequence>DKDTKKKADPISMVTGEELLLLDDATLLGLYPFAFQRQYRTTAVEINSVFGYGWSHSLQHHFLFNDEDNTIIWTDHENLINTLDLPSKNMPISANKLAKAAVWLSEKENEYLFTAACLNGWVMHVNRLSDNHGQVTAFSQNKQKLLVHYDPERQLPVKLENPAGASLLFYYIETEQGDRLSEIRLARHITIAGSEPQCLIRYAYDEQGQLSEVINPVNEVERYEYRSDFVFTKRQLAGGTEFYWEWIGEGKSVRALRQWSNIPNTEINFKWDAASGTSEAIYADGSKEIFVHDKQTARLLKTVSASGTTTTRHYGQDGELIAEIDSAGHVTEFDYDDELNCTLMRFPDGQVVTNRYNRGLLMERTHYSADRLEIRREKWRYDYDGNLITYIDPMKLETNYRWSENGSLSAVIYPDNTSERYTFNALGQLLEYQNTSGEVMYYRYNALGQLIFESTTDPNSTNNIDAVQATRWVWDDIGRLVAVHWPDGTSRKFSYNPYGSVTKEIDEKQRVTHFEYHPNTPFIKRIYYPDNSYTQYEYNNIHCKISDIINHNGDRYHIDYTPTGKIQSERLFDGRRIFWEYDVNDQIIKRTEYGDSGRQETALVTQYERDIHGRLTARTLPDGQKIAYRYNGFGQLLEVDDGQWPLVWQYDKCGRLIQEHQGFSSQYFDYDAVGRLYRMRMPDGNILAYHYHGDNVSQIDLNGQPLSTHRWQQGKEIDRTLGRFGELNWRNQFDSMGRLLHQRITVGDNIIKPIERHYQYNQVGELTQITDTYKGIKNFTHDLNGRLASANHKPYNHKQLPDELSFKGYHEQFIYDGANNLLSSDAPLDALKGDKQSNTASSTQVSANRLKIQGDRHYEYDEYGNVIKELRGKRQHTEHQFKWDCQHRLIEFKKIRHYRDNDFHQAVETVHTYTYDAFGRRISKTDKQTGDKTL</sequence>
<reference evidence="4 5" key="1">
    <citation type="submission" date="2018-05" db="EMBL/GenBank/DDBJ databases">
        <title>Reference genomes for bee gut microbiota database.</title>
        <authorList>
            <person name="Ellegaard K.M."/>
        </authorList>
    </citation>
    <scope>NUCLEOTIDE SEQUENCE [LARGE SCALE GENOMIC DNA]</scope>
    <source>
        <strain evidence="4 5">ESL0182</strain>
    </source>
</reference>
<dbReference type="NCBIfam" id="TIGR01643">
    <property type="entry name" value="YD_repeat_2x"/>
    <property type="match status" value="6"/>
</dbReference>
<organism evidence="4 5">
    <name type="scientific">Gilliamella apicola</name>
    <dbReference type="NCBI Taxonomy" id="1196095"/>
    <lineage>
        <taxon>Bacteria</taxon>
        <taxon>Pseudomonadati</taxon>
        <taxon>Pseudomonadota</taxon>
        <taxon>Gammaproteobacteria</taxon>
        <taxon>Orbales</taxon>
        <taxon>Orbaceae</taxon>
        <taxon>Gilliamella</taxon>
    </lineage>
</organism>
<accession>A0A2V4DRB2</accession>
<dbReference type="InterPro" id="IPR045351">
    <property type="entry name" value="DUF6531"/>
</dbReference>
<dbReference type="Pfam" id="PF25023">
    <property type="entry name" value="TEN_YD-shell"/>
    <property type="match status" value="2"/>
</dbReference>
<dbReference type="SUPFAM" id="SSF50960">
    <property type="entry name" value="TolB, C-terminal domain"/>
    <property type="match status" value="1"/>
</dbReference>
<evidence type="ECO:0000259" key="2">
    <source>
        <dbReference type="Pfam" id="PF20148"/>
    </source>
</evidence>
<evidence type="ECO:0000256" key="1">
    <source>
        <dbReference type="ARBA" id="ARBA00022737"/>
    </source>
</evidence>
<feature type="domain" description="DUF6531" evidence="2">
    <location>
        <begin position="9"/>
        <end position="78"/>
    </location>
</feature>
<dbReference type="Gene3D" id="2.180.10.10">
    <property type="entry name" value="RHS repeat-associated core"/>
    <property type="match status" value="2"/>
</dbReference>
<dbReference type="Proteomes" id="UP000247932">
    <property type="component" value="Unassembled WGS sequence"/>
</dbReference>
<dbReference type="Pfam" id="PF20148">
    <property type="entry name" value="DUF6531"/>
    <property type="match status" value="1"/>
</dbReference>
<dbReference type="PANTHER" id="PTHR32305:SF15">
    <property type="entry name" value="PROTEIN RHSA-RELATED"/>
    <property type="match status" value="1"/>
</dbReference>
<evidence type="ECO:0000259" key="3">
    <source>
        <dbReference type="Pfam" id="PF25023"/>
    </source>
</evidence>
<dbReference type="InterPro" id="IPR056823">
    <property type="entry name" value="TEN-like_YD-shell"/>
</dbReference>
<name>A0A2V4DRB2_9GAMM</name>
<comment type="caution">
    <text evidence="4">The sequence shown here is derived from an EMBL/GenBank/DDBJ whole genome shotgun (WGS) entry which is preliminary data.</text>
</comment>
<protein>
    <recommendedName>
        <fullName evidence="6">RHS repeat protein</fullName>
    </recommendedName>
</protein>
<dbReference type="InterPro" id="IPR050708">
    <property type="entry name" value="T6SS_VgrG/RHS"/>
</dbReference>
<evidence type="ECO:0000313" key="4">
    <source>
        <dbReference type="EMBL" id="PXZ02858.1"/>
    </source>
</evidence>
<dbReference type="RefSeq" id="WP_146210894.1">
    <property type="nucleotide sequence ID" value="NZ_QGLR01000028.1"/>
</dbReference>
<feature type="non-terminal residue" evidence="4">
    <location>
        <position position="1"/>
    </location>
</feature>
<feature type="domain" description="Teneurin-like YD-shell" evidence="3">
    <location>
        <begin position="471"/>
        <end position="638"/>
    </location>
</feature>
<proteinExistence type="predicted"/>
<feature type="domain" description="Teneurin-like YD-shell" evidence="3">
    <location>
        <begin position="199"/>
        <end position="387"/>
    </location>
</feature>
<keyword evidence="5" id="KW-1185">Reference proteome</keyword>
<dbReference type="EMBL" id="QGLR01000028">
    <property type="protein sequence ID" value="PXZ02858.1"/>
    <property type="molecule type" value="Genomic_DNA"/>
</dbReference>
<feature type="non-terminal residue" evidence="4">
    <location>
        <position position="934"/>
    </location>
</feature>
<evidence type="ECO:0000313" key="5">
    <source>
        <dbReference type="Proteomes" id="UP000247932"/>
    </source>
</evidence>
<dbReference type="InterPro" id="IPR006530">
    <property type="entry name" value="YD"/>
</dbReference>
<dbReference type="PANTHER" id="PTHR32305">
    <property type="match status" value="1"/>
</dbReference>
<evidence type="ECO:0008006" key="6">
    <source>
        <dbReference type="Google" id="ProtNLM"/>
    </source>
</evidence>
<keyword evidence="1" id="KW-0677">Repeat</keyword>
<gene>
    <name evidence="4" type="ORF">DKK70_16515</name>
</gene>
<dbReference type="OrthoDB" id="9816400at2"/>